<gene>
    <name evidence="2" type="ORF">GCM10022222_36790</name>
</gene>
<name>A0ABP6WGB7_9PSEU</name>
<sequence>MKTLTRATCPAAVAIGLELRAARVKAKFGVRELARRADVNPAQVSSWERGERIPPADCVSFLAGLLRMTMTEHRRIRQLAADARREDHVEPDQGAAARLRTAYEKLASHIVEWAPVSLPDRLQRPEFTVGGPRRTLPLVRRAPQPDDPQATRDLFISRKAIPGQSEQLLRLVDGPERLRLVAFEVGDLPAFAVYQIDGKTPTVALRHAHCNVYLTSDLATSAYVRAMQRFSDEALSTAETAYAIKMTLHDLKANR</sequence>
<proteinExistence type="predicted"/>
<comment type="caution">
    <text evidence="2">The sequence shown here is derived from an EMBL/GenBank/DDBJ whole genome shotgun (WGS) entry which is preliminary data.</text>
</comment>
<organism evidence="2 3">
    <name type="scientific">Amycolatopsis ultiminotia</name>
    <dbReference type="NCBI Taxonomy" id="543629"/>
    <lineage>
        <taxon>Bacteria</taxon>
        <taxon>Bacillati</taxon>
        <taxon>Actinomycetota</taxon>
        <taxon>Actinomycetes</taxon>
        <taxon>Pseudonocardiales</taxon>
        <taxon>Pseudonocardiaceae</taxon>
        <taxon>Amycolatopsis</taxon>
    </lineage>
</organism>
<dbReference type="InterPro" id="IPR001387">
    <property type="entry name" value="Cro/C1-type_HTH"/>
</dbReference>
<dbReference type="SUPFAM" id="SSF47413">
    <property type="entry name" value="lambda repressor-like DNA-binding domains"/>
    <property type="match status" value="1"/>
</dbReference>
<dbReference type="InterPro" id="IPR043917">
    <property type="entry name" value="DUF5753"/>
</dbReference>
<dbReference type="EMBL" id="BAAAZN010000007">
    <property type="protein sequence ID" value="GAA3549859.1"/>
    <property type="molecule type" value="Genomic_DNA"/>
</dbReference>
<evidence type="ECO:0000313" key="2">
    <source>
        <dbReference type="EMBL" id="GAA3549859.1"/>
    </source>
</evidence>
<dbReference type="CDD" id="cd00093">
    <property type="entry name" value="HTH_XRE"/>
    <property type="match status" value="1"/>
</dbReference>
<dbReference type="Pfam" id="PF13560">
    <property type="entry name" value="HTH_31"/>
    <property type="match status" value="1"/>
</dbReference>
<protein>
    <submittedName>
        <fullName evidence="2">Scr1 family TA system antitoxin-like transcriptional regulator</fullName>
    </submittedName>
</protein>
<feature type="domain" description="HTH cro/C1-type" evidence="1">
    <location>
        <begin position="19"/>
        <end position="73"/>
    </location>
</feature>
<evidence type="ECO:0000313" key="3">
    <source>
        <dbReference type="Proteomes" id="UP001500689"/>
    </source>
</evidence>
<reference evidence="3" key="1">
    <citation type="journal article" date="2019" name="Int. J. Syst. Evol. Microbiol.">
        <title>The Global Catalogue of Microorganisms (GCM) 10K type strain sequencing project: providing services to taxonomists for standard genome sequencing and annotation.</title>
        <authorList>
            <consortium name="The Broad Institute Genomics Platform"/>
            <consortium name="The Broad Institute Genome Sequencing Center for Infectious Disease"/>
            <person name="Wu L."/>
            <person name="Ma J."/>
        </authorList>
    </citation>
    <scope>NUCLEOTIDE SEQUENCE [LARGE SCALE GENOMIC DNA]</scope>
    <source>
        <strain evidence="3">JCM 16898</strain>
    </source>
</reference>
<dbReference type="Pfam" id="PF19054">
    <property type="entry name" value="DUF5753"/>
    <property type="match status" value="1"/>
</dbReference>
<accession>A0ABP6WGB7</accession>
<evidence type="ECO:0000259" key="1">
    <source>
        <dbReference type="PROSITE" id="PS50943"/>
    </source>
</evidence>
<dbReference type="Proteomes" id="UP001500689">
    <property type="component" value="Unassembled WGS sequence"/>
</dbReference>
<keyword evidence="3" id="KW-1185">Reference proteome</keyword>
<dbReference type="InterPro" id="IPR010982">
    <property type="entry name" value="Lambda_DNA-bd_dom_sf"/>
</dbReference>
<dbReference type="Gene3D" id="1.10.260.40">
    <property type="entry name" value="lambda repressor-like DNA-binding domains"/>
    <property type="match status" value="1"/>
</dbReference>
<dbReference type="PROSITE" id="PS50943">
    <property type="entry name" value="HTH_CROC1"/>
    <property type="match status" value="1"/>
</dbReference>
<dbReference type="SMART" id="SM00530">
    <property type="entry name" value="HTH_XRE"/>
    <property type="match status" value="1"/>
</dbReference>